<name>A0A6B0SR44_9EURY</name>
<feature type="compositionally biased region" description="Low complexity" evidence="1">
    <location>
        <begin position="45"/>
        <end position="59"/>
    </location>
</feature>
<evidence type="ECO:0000256" key="1">
    <source>
        <dbReference type="SAM" id="MobiDB-lite"/>
    </source>
</evidence>
<dbReference type="OrthoDB" id="386655at2157"/>
<dbReference type="AlphaFoldDB" id="A0A6B0SR44"/>
<evidence type="ECO:0000313" key="3">
    <source>
        <dbReference type="Proteomes" id="UP000471521"/>
    </source>
</evidence>
<comment type="caution">
    <text evidence="2">The sequence shown here is derived from an EMBL/GenBank/DDBJ whole genome shotgun (WGS) entry which is preliminary data.</text>
</comment>
<dbReference type="RefSeq" id="WP_159527438.1">
    <property type="nucleotide sequence ID" value="NZ_WUUU01000190.1"/>
</dbReference>
<sequence length="105" mass="10801">MIRSRIDAETVTRLCALAFVVPLISFGAVQPAAAVGDEEPAVRGDTVPSDAPADAADTTVEQDDTDQGEAAGGDALTLSISPKRALVSLAFLGALLARRHRDSAV</sequence>
<dbReference type="Proteomes" id="UP000471521">
    <property type="component" value="Unassembled WGS sequence"/>
</dbReference>
<reference evidence="2 3" key="1">
    <citation type="submission" date="2019-12" db="EMBL/GenBank/DDBJ databases">
        <title>Isolation and characterization of three novel carbon monoxide-oxidizing members of Halobacteria from salione crusts and soils.</title>
        <authorList>
            <person name="Myers M.R."/>
            <person name="King G.M."/>
        </authorList>
    </citation>
    <scope>NUCLEOTIDE SEQUENCE [LARGE SCALE GENOMIC DNA]</scope>
    <source>
        <strain evidence="2 3">PCN9</strain>
    </source>
</reference>
<evidence type="ECO:0000313" key="2">
    <source>
        <dbReference type="EMBL" id="MXR22043.1"/>
    </source>
</evidence>
<accession>A0A6B0SR44</accession>
<gene>
    <name evidence="2" type="ORF">GRX66_16100</name>
</gene>
<proteinExistence type="predicted"/>
<dbReference type="EMBL" id="WUUU01000190">
    <property type="protein sequence ID" value="MXR22043.1"/>
    <property type="molecule type" value="Genomic_DNA"/>
</dbReference>
<feature type="region of interest" description="Disordered" evidence="1">
    <location>
        <begin position="37"/>
        <end position="74"/>
    </location>
</feature>
<protein>
    <submittedName>
        <fullName evidence="2">Uncharacterized protein</fullName>
    </submittedName>
</protein>
<keyword evidence="3" id="KW-1185">Reference proteome</keyword>
<organism evidence="2 3">
    <name type="scientific">Halobacterium bonnevillei</name>
    <dbReference type="NCBI Taxonomy" id="2692200"/>
    <lineage>
        <taxon>Archaea</taxon>
        <taxon>Methanobacteriati</taxon>
        <taxon>Methanobacteriota</taxon>
        <taxon>Stenosarchaea group</taxon>
        <taxon>Halobacteria</taxon>
        <taxon>Halobacteriales</taxon>
        <taxon>Halobacteriaceae</taxon>
        <taxon>Halobacterium</taxon>
    </lineage>
</organism>